<feature type="compositionally biased region" description="Acidic residues" evidence="1">
    <location>
        <begin position="112"/>
        <end position="125"/>
    </location>
</feature>
<feature type="region of interest" description="Disordered" evidence="1">
    <location>
        <begin position="19"/>
        <end position="194"/>
    </location>
</feature>
<dbReference type="Proteomes" id="UP000228934">
    <property type="component" value="Unassembled WGS sequence"/>
</dbReference>
<dbReference type="OrthoDB" id="10645026at2759"/>
<gene>
    <name evidence="2" type="ORF">AB205_0003580</name>
</gene>
<keyword evidence="3" id="KW-1185">Reference proteome</keyword>
<dbReference type="AlphaFoldDB" id="A0A2G9SAL6"/>
<sequence>VPSISVKATPPAAKFTVQPAAVAKHKAGGPTKSVPGTKLAAVNQGTPDSSESSDSEEEQPGAQKLELSVEAKQKKKPISAPLLTSTPYESTVSKGKGAVPASTHPVAKETEISDSSDNESDEEETTQVVTPTPSFVKSKSVRITNKLAKTSTSSNVAKAKSTTPFKVPPTLKKDPAESSSESSDSESSEETAVK</sequence>
<organism evidence="2 3">
    <name type="scientific">Aquarana catesbeiana</name>
    <name type="common">American bullfrog</name>
    <name type="synonym">Rana catesbeiana</name>
    <dbReference type="NCBI Taxonomy" id="8400"/>
    <lineage>
        <taxon>Eukaryota</taxon>
        <taxon>Metazoa</taxon>
        <taxon>Chordata</taxon>
        <taxon>Craniata</taxon>
        <taxon>Vertebrata</taxon>
        <taxon>Euteleostomi</taxon>
        <taxon>Amphibia</taxon>
        <taxon>Batrachia</taxon>
        <taxon>Anura</taxon>
        <taxon>Neobatrachia</taxon>
        <taxon>Ranoidea</taxon>
        <taxon>Ranidae</taxon>
        <taxon>Aquarana</taxon>
    </lineage>
</organism>
<evidence type="ECO:0000256" key="1">
    <source>
        <dbReference type="SAM" id="MobiDB-lite"/>
    </source>
</evidence>
<feature type="compositionally biased region" description="Polar residues" evidence="1">
    <location>
        <begin position="82"/>
        <end position="93"/>
    </location>
</feature>
<name>A0A2G9SAL6_AQUCT</name>
<protein>
    <submittedName>
        <fullName evidence="2">Uncharacterized protein</fullName>
    </submittedName>
</protein>
<accession>A0A2G9SAL6</accession>
<dbReference type="EMBL" id="KV927099">
    <property type="protein sequence ID" value="PIO36503.1"/>
    <property type="molecule type" value="Genomic_DNA"/>
</dbReference>
<feature type="compositionally biased region" description="Acidic residues" evidence="1">
    <location>
        <begin position="183"/>
        <end position="194"/>
    </location>
</feature>
<feature type="non-terminal residue" evidence="2">
    <location>
        <position position="1"/>
    </location>
</feature>
<evidence type="ECO:0000313" key="2">
    <source>
        <dbReference type="EMBL" id="PIO36503.1"/>
    </source>
</evidence>
<reference evidence="3" key="1">
    <citation type="journal article" date="2017" name="Nat. Commun.">
        <title>The North American bullfrog draft genome provides insight into hormonal regulation of long noncoding RNA.</title>
        <authorList>
            <person name="Hammond S.A."/>
            <person name="Warren R.L."/>
            <person name="Vandervalk B.P."/>
            <person name="Kucuk E."/>
            <person name="Khan H."/>
            <person name="Gibb E.A."/>
            <person name="Pandoh P."/>
            <person name="Kirk H."/>
            <person name="Zhao Y."/>
            <person name="Jones M."/>
            <person name="Mungall A.J."/>
            <person name="Coope R."/>
            <person name="Pleasance S."/>
            <person name="Moore R.A."/>
            <person name="Holt R.A."/>
            <person name="Round J.M."/>
            <person name="Ohora S."/>
            <person name="Walle B.V."/>
            <person name="Veldhoen N."/>
            <person name="Helbing C.C."/>
            <person name="Birol I."/>
        </authorList>
    </citation>
    <scope>NUCLEOTIDE SEQUENCE [LARGE SCALE GENOMIC DNA]</scope>
</reference>
<feature type="compositionally biased region" description="Polar residues" evidence="1">
    <location>
        <begin position="135"/>
        <end position="164"/>
    </location>
</feature>
<proteinExistence type="predicted"/>
<feature type="non-terminal residue" evidence="2">
    <location>
        <position position="194"/>
    </location>
</feature>
<evidence type="ECO:0000313" key="3">
    <source>
        <dbReference type="Proteomes" id="UP000228934"/>
    </source>
</evidence>